<proteinExistence type="predicted"/>
<name>A0A7R7EHP3_9FIRM</name>
<dbReference type="AlphaFoldDB" id="A0A7R7EHP3"/>
<organism evidence="1 2">
    <name type="scientific">Anaeromicropila herbilytica</name>
    <dbReference type="NCBI Taxonomy" id="2785025"/>
    <lineage>
        <taxon>Bacteria</taxon>
        <taxon>Bacillati</taxon>
        <taxon>Bacillota</taxon>
        <taxon>Clostridia</taxon>
        <taxon>Lachnospirales</taxon>
        <taxon>Lachnospiraceae</taxon>
        <taxon>Anaeromicropila</taxon>
    </lineage>
</organism>
<dbReference type="Proteomes" id="UP000595897">
    <property type="component" value="Chromosome"/>
</dbReference>
<evidence type="ECO:0000313" key="2">
    <source>
        <dbReference type="Proteomes" id="UP000595897"/>
    </source>
</evidence>
<sequence>MCEIKRFTLLICMSRMGKIGVNMNYIIREMQLHEYSLLEDFLYEAIFQPDEASLVPRSIIKNPELQVYI</sequence>
<dbReference type="KEGG" id="ahb:bsdtb5_02420"/>
<protein>
    <submittedName>
        <fullName evidence="1">Uncharacterized protein</fullName>
    </submittedName>
</protein>
<accession>A0A7R7EHP3</accession>
<reference evidence="1 2" key="1">
    <citation type="submission" date="2020-11" db="EMBL/GenBank/DDBJ databases">
        <title>Draft genome sequencing of a Lachnospiraceae strain isolated from anoxic soil subjected to BSD treatment.</title>
        <authorList>
            <person name="Uek A."/>
            <person name="Tonouchi A."/>
        </authorList>
    </citation>
    <scope>NUCLEOTIDE SEQUENCE [LARGE SCALE GENOMIC DNA]</scope>
    <source>
        <strain evidence="1 2">TB5</strain>
    </source>
</reference>
<keyword evidence="2" id="KW-1185">Reference proteome</keyword>
<gene>
    <name evidence="1" type="ORF">bsdtb5_02420</name>
</gene>
<evidence type="ECO:0000313" key="1">
    <source>
        <dbReference type="EMBL" id="BCN28947.1"/>
    </source>
</evidence>
<dbReference type="EMBL" id="AP024169">
    <property type="protein sequence ID" value="BCN28947.1"/>
    <property type="molecule type" value="Genomic_DNA"/>
</dbReference>